<dbReference type="InterPro" id="IPR026992">
    <property type="entry name" value="DIOX_N"/>
</dbReference>
<dbReference type="SUPFAM" id="SSF51197">
    <property type="entry name" value="Clavaminate synthase-like"/>
    <property type="match status" value="1"/>
</dbReference>
<dbReference type="PANTHER" id="PTHR47990">
    <property type="entry name" value="2-OXOGLUTARATE (2OG) AND FE(II)-DEPENDENT OXYGENASE SUPERFAMILY PROTEIN-RELATED"/>
    <property type="match status" value="1"/>
</dbReference>
<dbReference type="InterPro" id="IPR027443">
    <property type="entry name" value="IPNS-like_sf"/>
</dbReference>
<gene>
    <name evidence="2" type="ORF">METZ01_LOCUS295485</name>
</gene>
<dbReference type="InterPro" id="IPR005123">
    <property type="entry name" value="Oxoglu/Fe-dep_dioxygenase_dom"/>
</dbReference>
<proteinExistence type="predicted"/>
<accession>A0A382M5X6</accession>
<dbReference type="PRINTS" id="PR00682">
    <property type="entry name" value="IPNSYNTHASE"/>
</dbReference>
<evidence type="ECO:0000259" key="1">
    <source>
        <dbReference type="PROSITE" id="PS51471"/>
    </source>
</evidence>
<organism evidence="2">
    <name type="scientific">marine metagenome</name>
    <dbReference type="NCBI Taxonomy" id="408172"/>
    <lineage>
        <taxon>unclassified sequences</taxon>
        <taxon>metagenomes</taxon>
        <taxon>ecological metagenomes</taxon>
    </lineage>
</organism>
<dbReference type="InterPro" id="IPR050231">
    <property type="entry name" value="Iron_ascorbate_oxido_reductase"/>
</dbReference>
<reference evidence="2" key="1">
    <citation type="submission" date="2018-05" db="EMBL/GenBank/DDBJ databases">
        <authorList>
            <person name="Lanie J.A."/>
            <person name="Ng W.-L."/>
            <person name="Kazmierczak K.M."/>
            <person name="Andrzejewski T.M."/>
            <person name="Davidsen T.M."/>
            <person name="Wayne K.J."/>
            <person name="Tettelin H."/>
            <person name="Glass J.I."/>
            <person name="Rusch D."/>
            <person name="Podicherti R."/>
            <person name="Tsui H.-C.T."/>
            <person name="Winkler M.E."/>
        </authorList>
    </citation>
    <scope>NUCLEOTIDE SEQUENCE</scope>
</reference>
<name>A0A382M5X6_9ZZZZ</name>
<dbReference type="InterPro" id="IPR044861">
    <property type="entry name" value="IPNS-like_FE2OG_OXY"/>
</dbReference>
<protein>
    <recommendedName>
        <fullName evidence="1">Fe2OG dioxygenase domain-containing protein</fullName>
    </recommendedName>
</protein>
<dbReference type="AlphaFoldDB" id="A0A382M5X6"/>
<sequence length="235" mass="26747">VINDHPIESDLIDEVYEDWKNYFSSEEKTKYMFDEVKQDGYFPYLTENAKGSTAKDLKEFYHIYQWGRIPEIIGPATVKLYHQLTELATTLLSWIDNSAPKSISSLFSIPLNDMIVNSQLNLFRIIHYPPMTGNEDASSIRAAAHEDINLLTVLVAGSEPGLQVLDEKGEWIDVTTDKNTIVINSGDMLKMASENYYPSTTHRVVNPDPSINVSRYSMPLFLHPRDEVALNKENT</sequence>
<evidence type="ECO:0000313" key="2">
    <source>
        <dbReference type="EMBL" id="SVC42631.1"/>
    </source>
</evidence>
<dbReference type="EMBL" id="UINC01090571">
    <property type="protein sequence ID" value="SVC42631.1"/>
    <property type="molecule type" value="Genomic_DNA"/>
</dbReference>
<dbReference type="Gene3D" id="2.60.120.330">
    <property type="entry name" value="B-lactam Antibiotic, Isopenicillin N Synthase, Chain"/>
    <property type="match status" value="1"/>
</dbReference>
<dbReference type="Pfam" id="PF03171">
    <property type="entry name" value="2OG-FeII_Oxy"/>
    <property type="match status" value="1"/>
</dbReference>
<dbReference type="Pfam" id="PF14226">
    <property type="entry name" value="DIOX_N"/>
    <property type="match status" value="1"/>
</dbReference>
<feature type="non-terminal residue" evidence="2">
    <location>
        <position position="1"/>
    </location>
</feature>
<feature type="non-terminal residue" evidence="2">
    <location>
        <position position="235"/>
    </location>
</feature>
<feature type="domain" description="Fe2OG dioxygenase" evidence="1">
    <location>
        <begin position="119"/>
        <end position="224"/>
    </location>
</feature>
<dbReference type="PROSITE" id="PS51471">
    <property type="entry name" value="FE2OG_OXY"/>
    <property type="match status" value="1"/>
</dbReference>